<gene>
    <name evidence="1" type="ORF">CcBV_23.3</name>
</gene>
<dbReference type="RefSeq" id="YP_184861.1">
    <property type="nucleotide sequence ID" value="NC_006654.1"/>
</dbReference>
<organism evidence="1 2">
    <name type="scientific">Bracoviriform congregatae</name>
    <dbReference type="NCBI Taxonomy" id="39640"/>
    <lineage>
        <taxon>Viruses</taxon>
        <taxon>Viruses incertae sedis</taxon>
        <taxon>Polydnaviriformidae</taxon>
        <taxon>Bracoviriform</taxon>
    </lineage>
</organism>
<dbReference type="EMBL" id="AJ632325">
    <property type="protein sequence ID" value="CAG17483.1"/>
    <property type="molecule type" value="Genomic_DNA"/>
</dbReference>
<protein>
    <submittedName>
        <fullName evidence="1">Uncharacterized protein</fullName>
    </submittedName>
</protein>
<proteinExistence type="predicted"/>
<reference evidence="1 2" key="1">
    <citation type="journal article" date="2004" name="Science">
        <title>Genome sequence of a polydnavirus: insights into symbiotic virus evolution.</title>
        <authorList>
            <person name="Espagne E."/>
            <person name="Dupuy C."/>
            <person name="Huguet E."/>
            <person name="Cattolico L."/>
            <person name="Provost B."/>
            <person name="Martins N."/>
            <person name="Poirie M."/>
            <person name="Periquet G."/>
            <person name="Drezen J.M."/>
        </authorList>
    </citation>
    <scope>NUCLEOTIDE SEQUENCE [LARGE SCALE GENOMIC DNA]</scope>
</reference>
<accession>Q5ZNX4</accession>
<evidence type="ECO:0000313" key="2">
    <source>
        <dbReference type="Proteomes" id="UP000203537"/>
    </source>
</evidence>
<name>Q5ZNX4_9VIRU</name>
<sequence>MVYTKTSIFLLFFIIGTSVFPNDSSIGLASAKPQNSLYTWNQLPLHDIIDHSKRLASQPPRNNRGPIVSYASITNSEDNTIVNENIRGSVTFDTSSP</sequence>
<dbReference type="GeneID" id="3238798"/>
<dbReference type="KEGG" id="vg:3238798"/>
<evidence type="ECO:0000313" key="1">
    <source>
        <dbReference type="EMBL" id="CAG17483.1"/>
    </source>
</evidence>
<dbReference type="Proteomes" id="UP000203537">
    <property type="component" value="Genome"/>
</dbReference>